<feature type="domain" description="Copper amine oxidase-like N-terminal" evidence="2">
    <location>
        <begin position="45"/>
        <end position="149"/>
    </location>
</feature>
<gene>
    <name evidence="3" type="ORF">BIV18_10080</name>
</gene>
<evidence type="ECO:0000259" key="2">
    <source>
        <dbReference type="Pfam" id="PF07833"/>
    </source>
</evidence>
<evidence type="ECO:0000313" key="4">
    <source>
        <dbReference type="Proteomes" id="UP000187166"/>
    </source>
</evidence>
<dbReference type="AlphaFoldDB" id="A0A1U7LX89"/>
<dbReference type="InterPro" id="IPR012854">
    <property type="entry name" value="Cu_amine_oxidase-like_N"/>
</dbReference>
<dbReference type="EMBL" id="MJIH01000008">
    <property type="protein sequence ID" value="OLR61691.1"/>
    <property type="molecule type" value="Genomic_DNA"/>
</dbReference>
<dbReference type="STRING" id="1465756.BIV18_10080"/>
<feature type="signal peptide" evidence="1">
    <location>
        <begin position="1"/>
        <end position="22"/>
    </location>
</feature>
<evidence type="ECO:0000256" key="1">
    <source>
        <dbReference type="SAM" id="SignalP"/>
    </source>
</evidence>
<keyword evidence="1" id="KW-0732">Signal</keyword>
<name>A0A1U7LX89_9FIRM</name>
<comment type="caution">
    <text evidence="3">The sequence shown here is derived from an EMBL/GenBank/DDBJ whole genome shotgun (WGS) entry which is preliminary data.</text>
</comment>
<sequence length="298" mass="34459">MKNKMIISSLALLMLLPTSAMAKERQFKLTIKNQPVTINKEIGYPYINKDERTMVPIRVISENLGYQVDWNQDSKMTTIKKDDKLIALKNEKNFAVINNKKVPLGVKPDGTWEKTSVKIKDDRTYVPLRFIAEAMNEKVDYKIDKDFHYINISGTDNQANQKGEKLVRDRIEIKQKNFPKDYLQGFELEIDPIKDKDLIGVPYQIELISPKYTNLEMKDVFENKGYIPIGDKFAKVTDETINPQGFIHSLTADMFKVYRDAKTKKPIAIPKSGDIFRYKITFNLPEGQQIQIIDCIMP</sequence>
<dbReference type="Proteomes" id="UP000187166">
    <property type="component" value="Unassembled WGS sequence"/>
</dbReference>
<protein>
    <recommendedName>
        <fullName evidence="2">Copper amine oxidase-like N-terminal domain-containing protein</fullName>
    </recommendedName>
</protein>
<dbReference type="Pfam" id="PF07833">
    <property type="entry name" value="Cu_amine_oxidN1"/>
    <property type="match status" value="1"/>
</dbReference>
<accession>A0A1U7LX89</accession>
<organism evidence="3 4">
    <name type="scientific">Peptoniphilus porci</name>
    <dbReference type="NCBI Taxonomy" id="2652280"/>
    <lineage>
        <taxon>Bacteria</taxon>
        <taxon>Bacillati</taxon>
        <taxon>Bacillota</taxon>
        <taxon>Tissierellia</taxon>
        <taxon>Tissierellales</taxon>
        <taxon>Peptoniphilaceae</taxon>
        <taxon>Peptoniphilus</taxon>
    </lineage>
</organism>
<dbReference type="Gene3D" id="3.30.457.10">
    <property type="entry name" value="Copper amine oxidase-like, N-terminal domain"/>
    <property type="match status" value="1"/>
</dbReference>
<keyword evidence="4" id="KW-1185">Reference proteome</keyword>
<dbReference type="InterPro" id="IPR036582">
    <property type="entry name" value="Mao_N_sf"/>
</dbReference>
<proteinExistence type="predicted"/>
<dbReference type="SUPFAM" id="SSF55383">
    <property type="entry name" value="Copper amine oxidase, domain N"/>
    <property type="match status" value="1"/>
</dbReference>
<feature type="chain" id="PRO_5013047008" description="Copper amine oxidase-like N-terminal domain-containing protein" evidence="1">
    <location>
        <begin position="23"/>
        <end position="298"/>
    </location>
</feature>
<evidence type="ECO:0000313" key="3">
    <source>
        <dbReference type="EMBL" id="OLR61691.1"/>
    </source>
</evidence>
<reference evidence="3 4" key="1">
    <citation type="journal article" date="2016" name="Appl. Environ. Microbiol.">
        <title>Function and Phylogeny of Bacterial Butyryl Coenzyme A:Acetate Transferases and Their Diversity in the Proximal Colon of Swine.</title>
        <authorList>
            <person name="Trachsel J."/>
            <person name="Bayles D.O."/>
            <person name="Looft T."/>
            <person name="Levine U.Y."/>
            <person name="Allen H.K."/>
        </authorList>
    </citation>
    <scope>NUCLEOTIDE SEQUENCE [LARGE SCALE GENOMIC DNA]</scope>
    <source>
        <strain evidence="3 4">35-6-1</strain>
    </source>
</reference>